<evidence type="ECO:0000313" key="11">
    <source>
        <dbReference type="EMBL" id="CAG8611731.1"/>
    </source>
</evidence>
<dbReference type="GO" id="GO:0035091">
    <property type="term" value="F:phosphatidylinositol binding"/>
    <property type="evidence" value="ECO:0007669"/>
    <property type="project" value="InterPro"/>
</dbReference>
<feature type="compositionally biased region" description="Basic and acidic residues" evidence="9">
    <location>
        <begin position="406"/>
        <end position="424"/>
    </location>
</feature>
<dbReference type="Gene3D" id="1.20.1270.60">
    <property type="entry name" value="Arfaptin homology (AH) domain/BAR domain"/>
    <property type="match status" value="2"/>
</dbReference>
<dbReference type="PANTHER" id="PTHR46979:SF2">
    <property type="entry name" value="SORTING NEXIN-41"/>
    <property type="match status" value="1"/>
</dbReference>
<keyword evidence="3" id="KW-0813">Transport</keyword>
<feature type="compositionally biased region" description="Basic and acidic residues" evidence="9">
    <location>
        <begin position="385"/>
        <end position="395"/>
    </location>
</feature>
<evidence type="ECO:0000256" key="2">
    <source>
        <dbReference type="ARBA" id="ARBA00010883"/>
    </source>
</evidence>
<sequence>MADLEENPFADATPIKPSYPSDDLSSNESEGLSQIDQVQPSANAFDTQQREKTHFCCEIDRILHAGDFHIAVSNAQKTSDGGGSSYITYSIRLVEYEVRRRYSEFESLRRGLSKLYPTVIIPPIPEKHSIADYATLPSKAKEDLIIEKRKRMLQTFLNRVATHQLLKNEHVFHKFLETGISWNEVLHAPPLSNLPKNILQISPANLPSTNPNALSSQQQISQQPPLPNPSASQQLKNPDTRFIESEMFTNKFANHLSQNMEKTNRRILKRLGDLSNDYAELGATYNTFSLDESEDLATAIEKIGQAVDSCFVATGNLITSVETDFSEPLQEYSQFAQIIKQVLKYRHMKHLQMELTTESLEKQKTALENLERSEQEAKRLEAALKNHGGTEDLNRPRRLSAGDAGQSRDSDDSENRGEFEREHNGINSGGGKQLKKRRSTLFSVLSHTLHGIMDVDPEASRRSSLGKTRESIIQLEEALVTTTKDLKIISSAIQADLDRFQRQKIHDMREMLLAYAKHHVKWCDTNLASWQEAKSEIEKIK</sequence>
<protein>
    <submittedName>
        <fullName evidence="11">2018_t:CDS:1</fullName>
    </submittedName>
</protein>
<dbReference type="PROSITE" id="PS50195">
    <property type="entry name" value="PX"/>
    <property type="match status" value="1"/>
</dbReference>
<feature type="region of interest" description="Disordered" evidence="9">
    <location>
        <begin position="1"/>
        <end position="34"/>
    </location>
</feature>
<proteinExistence type="inferred from homology"/>
<dbReference type="AlphaFoldDB" id="A0A9N9CRK3"/>
<keyword evidence="7" id="KW-0446">Lipid-binding</keyword>
<organism evidence="11 12">
    <name type="scientific">Paraglomus occultum</name>
    <dbReference type="NCBI Taxonomy" id="144539"/>
    <lineage>
        <taxon>Eukaryota</taxon>
        <taxon>Fungi</taxon>
        <taxon>Fungi incertae sedis</taxon>
        <taxon>Mucoromycota</taxon>
        <taxon>Glomeromycotina</taxon>
        <taxon>Glomeromycetes</taxon>
        <taxon>Paraglomerales</taxon>
        <taxon>Paraglomeraceae</taxon>
        <taxon>Paraglomus</taxon>
    </lineage>
</organism>
<feature type="region of interest" description="Disordered" evidence="9">
    <location>
        <begin position="202"/>
        <end position="236"/>
    </location>
</feature>
<dbReference type="SMART" id="SM00312">
    <property type="entry name" value="PX"/>
    <property type="match status" value="1"/>
</dbReference>
<evidence type="ECO:0000256" key="8">
    <source>
        <dbReference type="ARBA" id="ARBA00023136"/>
    </source>
</evidence>
<dbReference type="SUPFAM" id="SSF64268">
    <property type="entry name" value="PX domain"/>
    <property type="match status" value="1"/>
</dbReference>
<dbReference type="GO" id="GO:0042147">
    <property type="term" value="P:retrograde transport, endosome to Golgi"/>
    <property type="evidence" value="ECO:0007669"/>
    <property type="project" value="InterPro"/>
</dbReference>
<name>A0A9N9CRK3_9GLOM</name>
<dbReference type="InterPro" id="IPR001683">
    <property type="entry name" value="PX_dom"/>
</dbReference>
<evidence type="ECO:0000256" key="3">
    <source>
        <dbReference type="ARBA" id="ARBA00022448"/>
    </source>
</evidence>
<feature type="domain" description="PX" evidence="10">
    <location>
        <begin position="67"/>
        <end position="182"/>
    </location>
</feature>
<dbReference type="GO" id="GO:0010008">
    <property type="term" value="C:endosome membrane"/>
    <property type="evidence" value="ECO:0007669"/>
    <property type="project" value="UniProtKB-SubCell"/>
</dbReference>
<dbReference type="InterPro" id="IPR027267">
    <property type="entry name" value="AH/BAR_dom_sf"/>
</dbReference>
<dbReference type="GO" id="GO:0015031">
    <property type="term" value="P:protein transport"/>
    <property type="evidence" value="ECO:0007669"/>
    <property type="project" value="UniProtKB-KW"/>
</dbReference>
<evidence type="ECO:0000256" key="4">
    <source>
        <dbReference type="ARBA" id="ARBA00022753"/>
    </source>
</evidence>
<evidence type="ECO:0000256" key="7">
    <source>
        <dbReference type="ARBA" id="ARBA00023121"/>
    </source>
</evidence>
<dbReference type="Proteomes" id="UP000789572">
    <property type="component" value="Unassembled WGS sequence"/>
</dbReference>
<evidence type="ECO:0000313" key="12">
    <source>
        <dbReference type="Proteomes" id="UP000789572"/>
    </source>
</evidence>
<accession>A0A9N9CRK3</accession>
<evidence type="ECO:0000259" key="10">
    <source>
        <dbReference type="PROSITE" id="PS50195"/>
    </source>
</evidence>
<dbReference type="Gene3D" id="3.30.1520.10">
    <property type="entry name" value="Phox-like domain"/>
    <property type="match status" value="1"/>
</dbReference>
<dbReference type="InterPro" id="IPR044106">
    <property type="entry name" value="PX_Snx41/Atg20"/>
</dbReference>
<dbReference type="InterPro" id="IPR051079">
    <property type="entry name" value="Sorting_Nexin_Autophagy"/>
</dbReference>
<dbReference type="OrthoDB" id="289314at2759"/>
<keyword evidence="5" id="KW-0653">Protein transport</keyword>
<feature type="region of interest" description="Disordered" evidence="9">
    <location>
        <begin position="385"/>
        <end position="435"/>
    </location>
</feature>
<dbReference type="GO" id="GO:0005829">
    <property type="term" value="C:cytosol"/>
    <property type="evidence" value="ECO:0007669"/>
    <property type="project" value="GOC"/>
</dbReference>
<evidence type="ECO:0000256" key="5">
    <source>
        <dbReference type="ARBA" id="ARBA00022927"/>
    </source>
</evidence>
<evidence type="ECO:0000256" key="1">
    <source>
        <dbReference type="ARBA" id="ARBA00004481"/>
    </source>
</evidence>
<keyword evidence="12" id="KW-1185">Reference proteome</keyword>
<keyword evidence="6" id="KW-0072">Autophagy</keyword>
<comment type="similarity">
    <text evidence="2">Belongs to the sorting nexin family.</text>
</comment>
<keyword evidence="8" id="KW-0472">Membrane</keyword>
<dbReference type="Pfam" id="PF00787">
    <property type="entry name" value="PX"/>
    <property type="match status" value="1"/>
</dbReference>
<comment type="subcellular location">
    <subcellularLocation>
        <location evidence="1">Endosome membrane</location>
        <topology evidence="1">Peripheral membrane protein</topology>
    </subcellularLocation>
</comment>
<dbReference type="CDD" id="cd06867">
    <property type="entry name" value="PX_SNX41_42"/>
    <property type="match status" value="1"/>
</dbReference>
<comment type="caution">
    <text evidence="11">The sequence shown here is derived from an EMBL/GenBank/DDBJ whole genome shotgun (WGS) entry which is preliminary data.</text>
</comment>
<feature type="compositionally biased region" description="Polar residues" evidence="9">
    <location>
        <begin position="23"/>
        <end position="34"/>
    </location>
</feature>
<dbReference type="GO" id="GO:0006914">
    <property type="term" value="P:autophagy"/>
    <property type="evidence" value="ECO:0007669"/>
    <property type="project" value="UniProtKB-KW"/>
</dbReference>
<dbReference type="PANTHER" id="PTHR46979">
    <property type="entry name" value="SORTING NEXIN-41"/>
    <property type="match status" value="1"/>
</dbReference>
<keyword evidence="4" id="KW-0967">Endosome</keyword>
<dbReference type="EMBL" id="CAJVPJ010002050">
    <property type="protein sequence ID" value="CAG8611731.1"/>
    <property type="molecule type" value="Genomic_DNA"/>
</dbReference>
<evidence type="ECO:0000256" key="9">
    <source>
        <dbReference type="SAM" id="MobiDB-lite"/>
    </source>
</evidence>
<gene>
    <name evidence="11" type="ORF">POCULU_LOCUS7982</name>
</gene>
<reference evidence="11" key="1">
    <citation type="submission" date="2021-06" db="EMBL/GenBank/DDBJ databases">
        <authorList>
            <person name="Kallberg Y."/>
            <person name="Tangrot J."/>
            <person name="Rosling A."/>
        </authorList>
    </citation>
    <scope>NUCLEOTIDE SEQUENCE</scope>
    <source>
        <strain evidence="11">IA702</strain>
    </source>
</reference>
<evidence type="ECO:0000256" key="6">
    <source>
        <dbReference type="ARBA" id="ARBA00023006"/>
    </source>
</evidence>
<feature type="compositionally biased region" description="Polar residues" evidence="9">
    <location>
        <begin position="202"/>
        <end position="214"/>
    </location>
</feature>
<dbReference type="InterPro" id="IPR036871">
    <property type="entry name" value="PX_dom_sf"/>
</dbReference>